<accession>A0A510Y2U9</accession>
<evidence type="ECO:0000256" key="10">
    <source>
        <dbReference type="ARBA" id="ARBA00022840"/>
    </source>
</evidence>
<evidence type="ECO:0000256" key="5">
    <source>
        <dbReference type="ARBA" id="ARBA00022553"/>
    </source>
</evidence>
<organism evidence="15 16">
    <name type="scientific">Marinococcus halophilus</name>
    <dbReference type="NCBI Taxonomy" id="1371"/>
    <lineage>
        <taxon>Bacteria</taxon>
        <taxon>Bacillati</taxon>
        <taxon>Bacillota</taxon>
        <taxon>Bacilli</taxon>
        <taxon>Bacillales</taxon>
        <taxon>Bacillaceae</taxon>
        <taxon>Marinococcus</taxon>
    </lineage>
</organism>
<keyword evidence="16" id="KW-1185">Reference proteome</keyword>
<evidence type="ECO:0000256" key="3">
    <source>
        <dbReference type="ARBA" id="ARBA00012438"/>
    </source>
</evidence>
<evidence type="ECO:0000259" key="14">
    <source>
        <dbReference type="PROSITE" id="PS50112"/>
    </source>
</evidence>
<evidence type="ECO:0000256" key="4">
    <source>
        <dbReference type="ARBA" id="ARBA00022475"/>
    </source>
</evidence>
<dbReference type="SUPFAM" id="SSF103190">
    <property type="entry name" value="Sensory domain-like"/>
    <property type="match status" value="1"/>
</dbReference>
<evidence type="ECO:0000256" key="11">
    <source>
        <dbReference type="ARBA" id="ARBA00022989"/>
    </source>
</evidence>
<evidence type="ECO:0000256" key="12">
    <source>
        <dbReference type="ARBA" id="ARBA00023012"/>
    </source>
</evidence>
<dbReference type="SMART" id="SM00091">
    <property type="entry name" value="PAS"/>
    <property type="match status" value="1"/>
</dbReference>
<dbReference type="Pfam" id="PF02518">
    <property type="entry name" value="HATPase_c"/>
    <property type="match status" value="1"/>
</dbReference>
<comment type="subcellular location">
    <subcellularLocation>
        <location evidence="2">Cell membrane</location>
        <topology evidence="2">Multi-pass membrane protein</topology>
    </subcellularLocation>
</comment>
<dbReference type="STRING" id="1371.GCA_900166605_00558"/>
<evidence type="ECO:0000256" key="9">
    <source>
        <dbReference type="ARBA" id="ARBA00022777"/>
    </source>
</evidence>
<keyword evidence="6" id="KW-0808">Transferase</keyword>
<dbReference type="SUPFAM" id="SSF55785">
    <property type="entry name" value="PYP-like sensor domain (PAS domain)"/>
    <property type="match status" value="2"/>
</dbReference>
<dbReference type="InterPro" id="IPR000014">
    <property type="entry name" value="PAS"/>
</dbReference>
<dbReference type="PANTHER" id="PTHR43547:SF3">
    <property type="entry name" value="SENSOR PROTEIN CITS"/>
    <property type="match status" value="1"/>
</dbReference>
<feature type="domain" description="Histidine kinase" evidence="13">
    <location>
        <begin position="333"/>
        <end position="525"/>
    </location>
</feature>
<comment type="caution">
    <text evidence="15">The sequence shown here is derived from an EMBL/GenBank/DDBJ whole genome shotgun (WGS) entry which is preliminary data.</text>
</comment>
<dbReference type="InterPro" id="IPR005467">
    <property type="entry name" value="His_kinase_dom"/>
</dbReference>
<evidence type="ECO:0000313" key="16">
    <source>
        <dbReference type="Proteomes" id="UP000321051"/>
    </source>
</evidence>
<gene>
    <name evidence="15" type="ORF">MHA01_05290</name>
</gene>
<dbReference type="OrthoDB" id="9792686at2"/>
<keyword evidence="9" id="KW-0418">Kinase</keyword>
<dbReference type="InterPro" id="IPR029151">
    <property type="entry name" value="Sensor-like_sf"/>
</dbReference>
<evidence type="ECO:0000256" key="7">
    <source>
        <dbReference type="ARBA" id="ARBA00022692"/>
    </source>
</evidence>
<evidence type="ECO:0000313" key="15">
    <source>
        <dbReference type="EMBL" id="GEK57624.1"/>
    </source>
</evidence>
<dbReference type="GO" id="GO:0006355">
    <property type="term" value="P:regulation of DNA-templated transcription"/>
    <property type="evidence" value="ECO:0007669"/>
    <property type="project" value="InterPro"/>
</dbReference>
<dbReference type="PROSITE" id="PS50109">
    <property type="entry name" value="HIS_KIN"/>
    <property type="match status" value="1"/>
</dbReference>
<evidence type="ECO:0000256" key="6">
    <source>
        <dbReference type="ARBA" id="ARBA00022679"/>
    </source>
</evidence>
<dbReference type="EMBL" id="BJUN01000002">
    <property type="protein sequence ID" value="GEK57624.1"/>
    <property type="molecule type" value="Genomic_DNA"/>
</dbReference>
<comment type="catalytic activity">
    <reaction evidence="1">
        <text>ATP + protein L-histidine = ADP + protein N-phospho-L-histidine.</text>
        <dbReference type="EC" id="2.7.13.3"/>
    </reaction>
</comment>
<dbReference type="PRINTS" id="PR00344">
    <property type="entry name" value="BCTRLSENSOR"/>
</dbReference>
<reference evidence="15 16" key="1">
    <citation type="submission" date="2019-07" db="EMBL/GenBank/DDBJ databases">
        <title>Whole genome shotgun sequence of Marinococcus halophilus NBRC 102359.</title>
        <authorList>
            <person name="Hosoyama A."/>
            <person name="Uohara A."/>
            <person name="Ohji S."/>
            <person name="Ichikawa N."/>
        </authorList>
    </citation>
    <scope>NUCLEOTIDE SEQUENCE [LARGE SCALE GENOMIC DNA]</scope>
    <source>
        <strain evidence="15 16">NBRC 102359</strain>
    </source>
</reference>
<dbReference type="InterPro" id="IPR036890">
    <property type="entry name" value="HATPase_C_sf"/>
</dbReference>
<dbReference type="GO" id="GO:0005524">
    <property type="term" value="F:ATP binding"/>
    <property type="evidence" value="ECO:0007669"/>
    <property type="project" value="UniProtKB-KW"/>
</dbReference>
<evidence type="ECO:0000256" key="2">
    <source>
        <dbReference type="ARBA" id="ARBA00004651"/>
    </source>
</evidence>
<keyword evidence="11" id="KW-1133">Transmembrane helix</keyword>
<dbReference type="InterPro" id="IPR004358">
    <property type="entry name" value="Sig_transdc_His_kin-like_C"/>
</dbReference>
<dbReference type="SUPFAM" id="SSF55874">
    <property type="entry name" value="ATPase domain of HSP90 chaperone/DNA topoisomerase II/histidine kinase"/>
    <property type="match status" value="1"/>
</dbReference>
<keyword evidence="12" id="KW-0902">Two-component regulatory system</keyword>
<dbReference type="GO" id="GO:0005886">
    <property type="term" value="C:plasma membrane"/>
    <property type="evidence" value="ECO:0007669"/>
    <property type="project" value="UniProtKB-SubCell"/>
</dbReference>
<feature type="domain" description="PAS" evidence="14">
    <location>
        <begin position="218"/>
        <end position="252"/>
    </location>
</feature>
<dbReference type="Gene3D" id="3.30.565.10">
    <property type="entry name" value="Histidine kinase-like ATPase, C-terminal domain"/>
    <property type="match status" value="1"/>
</dbReference>
<dbReference type="PANTHER" id="PTHR43547">
    <property type="entry name" value="TWO-COMPONENT HISTIDINE KINASE"/>
    <property type="match status" value="1"/>
</dbReference>
<keyword evidence="4" id="KW-1003">Cell membrane</keyword>
<dbReference type="GO" id="GO:0000155">
    <property type="term" value="F:phosphorelay sensor kinase activity"/>
    <property type="evidence" value="ECO:0007669"/>
    <property type="project" value="InterPro"/>
</dbReference>
<name>A0A510Y2U9_MARHA</name>
<evidence type="ECO:0000256" key="8">
    <source>
        <dbReference type="ARBA" id="ARBA00022741"/>
    </source>
</evidence>
<dbReference type="InterPro" id="IPR035965">
    <property type="entry name" value="PAS-like_dom_sf"/>
</dbReference>
<dbReference type="Proteomes" id="UP000321051">
    <property type="component" value="Unassembled WGS sequence"/>
</dbReference>
<keyword evidence="11" id="KW-0472">Membrane</keyword>
<proteinExistence type="predicted"/>
<dbReference type="Pfam" id="PF13188">
    <property type="entry name" value="PAS_8"/>
    <property type="match status" value="1"/>
</dbReference>
<dbReference type="SUPFAM" id="SSF55890">
    <property type="entry name" value="Sporulation response regulatory protein Spo0B"/>
    <property type="match status" value="1"/>
</dbReference>
<dbReference type="EC" id="2.7.13.3" evidence="3"/>
<dbReference type="InterPro" id="IPR016120">
    <property type="entry name" value="Sig_transdc_His_kin_SpoOB"/>
</dbReference>
<dbReference type="NCBIfam" id="TIGR00229">
    <property type="entry name" value="sensory_box"/>
    <property type="match status" value="1"/>
</dbReference>
<protein>
    <recommendedName>
        <fullName evidence="3">histidine kinase</fullName>
        <ecNumber evidence="3">2.7.13.3</ecNumber>
    </recommendedName>
</protein>
<dbReference type="PROSITE" id="PS50112">
    <property type="entry name" value="PAS"/>
    <property type="match status" value="1"/>
</dbReference>
<dbReference type="InterPro" id="IPR003594">
    <property type="entry name" value="HATPase_dom"/>
</dbReference>
<keyword evidence="7" id="KW-0812">Transmembrane</keyword>
<keyword evidence="8" id="KW-0547">Nucleotide-binding</keyword>
<evidence type="ECO:0000256" key="1">
    <source>
        <dbReference type="ARBA" id="ARBA00000085"/>
    </source>
</evidence>
<sequence length="533" mass="58993">MNRKKYKLQTKIGVLVFLLLLLVIVLANSVYAWNELRQETNDARQLALQTSRSVAGFPAVEEAFENGEGQEADVISEQIRTQVNADRVYIINRNSEIIAGGGEDLNPDARDAYTALVFGGSYVREADKGQEGIIRSHAPVSVDYGDYTSVEGAAVVEYSKAAIRADVWRQTGRTAVISLIVLMIGAAGTVWLSRSIRSDTLGLEPYQIAELYRDRAAIISSVQEGIIAVDNSGRITMVNRAAEELLQLPKNQEGLLIDEVFSSPRKKKLLEGDEVIRNEEIITASKTLIVNESPIAQYGNRIGRVFTFRDKTDMKQMIEAFSDVKTYSDDLRAQSHEFTNKLYALMGLLQLGYYTEAEQMLREESKIQQKHTKMVVDQIKDEKLQAVLLGKAAAASEKKTGFTVDPESSLEAMPEHVTLTSLIIIAGNLIDNAMEAVNGQTTREVSFFVTDIGKDIVMEVKDNGPGMPGHLQTELFQQGTSSKGEDRGYGMTNVKNEVDELGGMIEVYSNLEEGTVISVFIPKEIKKEESRDA</sequence>
<evidence type="ECO:0000259" key="13">
    <source>
        <dbReference type="PROSITE" id="PS50109"/>
    </source>
</evidence>
<dbReference type="CDD" id="cd00130">
    <property type="entry name" value="PAS"/>
    <property type="match status" value="1"/>
</dbReference>
<dbReference type="AlphaFoldDB" id="A0A510Y2U9"/>
<dbReference type="RefSeq" id="WP_094907561.1">
    <property type="nucleotide sequence ID" value="NZ_BJUN01000002.1"/>
</dbReference>
<keyword evidence="10" id="KW-0067">ATP-binding</keyword>
<dbReference type="SMART" id="SM00387">
    <property type="entry name" value="HATPase_c"/>
    <property type="match status" value="1"/>
</dbReference>
<dbReference type="Gene3D" id="1.10.287.130">
    <property type="match status" value="1"/>
</dbReference>
<keyword evidence="5" id="KW-0597">Phosphoprotein</keyword>
<dbReference type="Gene3D" id="3.30.450.20">
    <property type="entry name" value="PAS domain"/>
    <property type="match status" value="2"/>
</dbReference>